<evidence type="ECO:0000256" key="7">
    <source>
        <dbReference type="ARBA" id="ARBA00023285"/>
    </source>
</evidence>
<dbReference type="STRING" id="51670.SAMN04488557_4088"/>
<feature type="domain" description="Peptidase M20 dimerisation" evidence="8">
    <location>
        <begin position="174"/>
        <end position="273"/>
    </location>
</feature>
<keyword evidence="7" id="KW-0170">Cobalt</keyword>
<dbReference type="PANTHER" id="PTHR43808">
    <property type="entry name" value="ACETYLORNITHINE DEACETYLASE"/>
    <property type="match status" value="1"/>
</dbReference>
<dbReference type="OrthoDB" id="9809784at2"/>
<dbReference type="CDD" id="cd08659">
    <property type="entry name" value="M20_ArgE_DapE-like"/>
    <property type="match status" value="1"/>
</dbReference>
<dbReference type="Proteomes" id="UP000199423">
    <property type="component" value="Unassembled WGS sequence"/>
</dbReference>
<dbReference type="InterPro" id="IPR002933">
    <property type="entry name" value="Peptidase_M20"/>
</dbReference>
<gene>
    <name evidence="9" type="ORF">SAMN04488557_4088</name>
</gene>
<dbReference type="InterPro" id="IPR050072">
    <property type="entry name" value="Peptidase_M20A"/>
</dbReference>
<dbReference type="Gene3D" id="3.30.70.360">
    <property type="match status" value="1"/>
</dbReference>
<comment type="cofactor">
    <cofactor evidence="2">
        <name>Zn(2+)</name>
        <dbReference type="ChEBI" id="CHEBI:29105"/>
    </cofactor>
</comment>
<keyword evidence="6" id="KW-0862">Zinc</keyword>
<name>A0A1I7NWT7_9HYPH</name>
<reference evidence="10" key="1">
    <citation type="submission" date="2016-10" db="EMBL/GenBank/DDBJ databases">
        <authorList>
            <person name="Varghese N."/>
            <person name="Submissions S."/>
        </authorList>
    </citation>
    <scope>NUCLEOTIDE SEQUENCE [LARGE SCALE GENOMIC DNA]</scope>
    <source>
        <strain evidence="10">DSM 1565</strain>
    </source>
</reference>
<dbReference type="InterPro" id="IPR011650">
    <property type="entry name" value="Peptidase_M20_dimer"/>
</dbReference>
<evidence type="ECO:0000256" key="5">
    <source>
        <dbReference type="ARBA" id="ARBA00022801"/>
    </source>
</evidence>
<accession>A0A1I7NWT7</accession>
<organism evidence="9 10">
    <name type="scientific">Hyphomicrobium facile</name>
    <dbReference type="NCBI Taxonomy" id="51670"/>
    <lineage>
        <taxon>Bacteria</taxon>
        <taxon>Pseudomonadati</taxon>
        <taxon>Pseudomonadota</taxon>
        <taxon>Alphaproteobacteria</taxon>
        <taxon>Hyphomicrobiales</taxon>
        <taxon>Hyphomicrobiaceae</taxon>
        <taxon>Hyphomicrobium</taxon>
    </lineage>
</organism>
<evidence type="ECO:0000256" key="3">
    <source>
        <dbReference type="ARBA" id="ARBA00006247"/>
    </source>
</evidence>
<dbReference type="SUPFAM" id="SSF53187">
    <property type="entry name" value="Zn-dependent exopeptidases"/>
    <property type="match status" value="1"/>
</dbReference>
<dbReference type="NCBIfam" id="TIGR01910">
    <property type="entry name" value="DapE-ArgE"/>
    <property type="match status" value="1"/>
</dbReference>
<dbReference type="AlphaFoldDB" id="A0A1I7NWT7"/>
<evidence type="ECO:0000313" key="10">
    <source>
        <dbReference type="Proteomes" id="UP000199423"/>
    </source>
</evidence>
<evidence type="ECO:0000256" key="6">
    <source>
        <dbReference type="ARBA" id="ARBA00022833"/>
    </source>
</evidence>
<dbReference type="SUPFAM" id="SSF55031">
    <property type="entry name" value="Bacterial exopeptidase dimerisation domain"/>
    <property type="match status" value="1"/>
</dbReference>
<dbReference type="EMBL" id="FPCH01000005">
    <property type="protein sequence ID" value="SFV39064.1"/>
    <property type="molecule type" value="Genomic_DNA"/>
</dbReference>
<evidence type="ECO:0000259" key="8">
    <source>
        <dbReference type="Pfam" id="PF07687"/>
    </source>
</evidence>
<dbReference type="Pfam" id="PF07687">
    <property type="entry name" value="M20_dimer"/>
    <property type="match status" value="1"/>
</dbReference>
<proteinExistence type="inferred from homology"/>
<sequence>MSSHPAVQLTQDLVRVDTVNPPGQEEACARLLAERLAKSGFEIELSEIAPGRPNLVARLRGTSCKPALCFSGHLDTVPLGAESWTRPPLAGEIHDGRISGRGTTDMKGGIAAFIVAAETYAGATERVADIVLMLSASEETGCQGAAAIAESRGKYGKIGAFVVAEPTANAVMHGHKGATWARLSAKGRTAHGSMPDLGVNAIYKLADAVRIIRAFRFSEDPHPLLGVPSLNVGTITGGQNVNSVPDTASLMLDLRTVWPRSTDRILKQIASAIGPDIDISQQLSVPSLATDIDDPWVKRVEQLVESVTGASQKPSAATFFTDGAILREAFDLAPTILLGPGEPSLAHQTDEWCSVDRIEEACAMYKLIIEDWQRSA</sequence>
<dbReference type="PANTHER" id="PTHR43808:SF32">
    <property type="entry name" value="ARGE_DAPE-RELATED DEACYLASE"/>
    <property type="match status" value="1"/>
</dbReference>
<evidence type="ECO:0000256" key="2">
    <source>
        <dbReference type="ARBA" id="ARBA00001947"/>
    </source>
</evidence>
<dbReference type="InterPro" id="IPR010182">
    <property type="entry name" value="ArgE/DapE"/>
</dbReference>
<dbReference type="Gene3D" id="3.40.630.10">
    <property type="entry name" value="Zn peptidases"/>
    <property type="match status" value="1"/>
</dbReference>
<dbReference type="RefSeq" id="WP_092869595.1">
    <property type="nucleotide sequence ID" value="NZ_FPCH01000005.1"/>
</dbReference>
<dbReference type="GO" id="GO:0016787">
    <property type="term" value="F:hydrolase activity"/>
    <property type="evidence" value="ECO:0007669"/>
    <property type="project" value="UniProtKB-KW"/>
</dbReference>
<keyword evidence="5" id="KW-0378">Hydrolase</keyword>
<protein>
    <submittedName>
        <fullName evidence="9">Succinyl-diaminopimelate desuccinylase</fullName>
    </submittedName>
</protein>
<dbReference type="GO" id="GO:0046872">
    <property type="term" value="F:metal ion binding"/>
    <property type="evidence" value="ECO:0007669"/>
    <property type="project" value="UniProtKB-KW"/>
</dbReference>
<evidence type="ECO:0000256" key="4">
    <source>
        <dbReference type="ARBA" id="ARBA00022723"/>
    </source>
</evidence>
<keyword evidence="4" id="KW-0479">Metal-binding</keyword>
<keyword evidence="10" id="KW-1185">Reference proteome</keyword>
<comment type="similarity">
    <text evidence="3">Belongs to the peptidase M20A family.</text>
</comment>
<evidence type="ECO:0000256" key="1">
    <source>
        <dbReference type="ARBA" id="ARBA00001941"/>
    </source>
</evidence>
<dbReference type="Pfam" id="PF01546">
    <property type="entry name" value="Peptidase_M20"/>
    <property type="match status" value="1"/>
</dbReference>
<comment type="cofactor">
    <cofactor evidence="1">
        <name>Co(2+)</name>
        <dbReference type="ChEBI" id="CHEBI:48828"/>
    </cofactor>
</comment>
<dbReference type="InterPro" id="IPR036264">
    <property type="entry name" value="Bact_exopeptidase_dim_dom"/>
</dbReference>
<evidence type="ECO:0000313" key="9">
    <source>
        <dbReference type="EMBL" id="SFV39064.1"/>
    </source>
</evidence>